<keyword evidence="3" id="KW-1185">Reference proteome</keyword>
<gene>
    <name evidence="2" type="ORF">WISP_05791</name>
</gene>
<evidence type="ECO:0000256" key="1">
    <source>
        <dbReference type="SAM" id="MobiDB-lite"/>
    </source>
</evidence>
<proteinExistence type="predicted"/>
<dbReference type="Proteomes" id="UP001145742">
    <property type="component" value="Unassembled WGS sequence"/>
</dbReference>
<protein>
    <submittedName>
        <fullName evidence="2">Uncharacterized protein</fullName>
    </submittedName>
</protein>
<name>A0ABQ9DY89_9PASS</name>
<organism evidence="2 3">
    <name type="scientific">Willisornis vidua</name>
    <name type="common">Xingu scale-backed antbird</name>
    <dbReference type="NCBI Taxonomy" id="1566151"/>
    <lineage>
        <taxon>Eukaryota</taxon>
        <taxon>Metazoa</taxon>
        <taxon>Chordata</taxon>
        <taxon>Craniata</taxon>
        <taxon>Vertebrata</taxon>
        <taxon>Euteleostomi</taxon>
        <taxon>Archelosauria</taxon>
        <taxon>Archosauria</taxon>
        <taxon>Dinosauria</taxon>
        <taxon>Saurischia</taxon>
        <taxon>Theropoda</taxon>
        <taxon>Coelurosauria</taxon>
        <taxon>Aves</taxon>
        <taxon>Neognathae</taxon>
        <taxon>Neoaves</taxon>
        <taxon>Telluraves</taxon>
        <taxon>Australaves</taxon>
        <taxon>Passeriformes</taxon>
        <taxon>Thamnophilidae</taxon>
        <taxon>Willisornis</taxon>
    </lineage>
</organism>
<evidence type="ECO:0000313" key="2">
    <source>
        <dbReference type="EMBL" id="KAJ7427581.1"/>
    </source>
</evidence>
<reference evidence="2" key="1">
    <citation type="submission" date="2019-10" db="EMBL/GenBank/DDBJ databases">
        <authorList>
            <person name="Soares A.E.R."/>
            <person name="Aleixo A."/>
            <person name="Schneider P."/>
            <person name="Miyaki C.Y."/>
            <person name="Schneider M.P."/>
            <person name="Mello C."/>
            <person name="Vasconcelos A.T.R."/>
        </authorList>
    </citation>
    <scope>NUCLEOTIDE SEQUENCE</scope>
    <source>
        <tissue evidence="2">Muscle</tissue>
    </source>
</reference>
<dbReference type="EMBL" id="WHWB01031917">
    <property type="protein sequence ID" value="KAJ7427581.1"/>
    <property type="molecule type" value="Genomic_DNA"/>
</dbReference>
<feature type="region of interest" description="Disordered" evidence="1">
    <location>
        <begin position="1"/>
        <end position="102"/>
    </location>
</feature>
<comment type="caution">
    <text evidence="2">The sequence shown here is derived from an EMBL/GenBank/DDBJ whole genome shotgun (WGS) entry which is preliminary data.</text>
</comment>
<accession>A0ABQ9DY89</accession>
<evidence type="ECO:0000313" key="3">
    <source>
        <dbReference type="Proteomes" id="UP001145742"/>
    </source>
</evidence>
<sequence>MVEPNPKVSPTGTDPKVSPTGTIPEVSPTGTNPKVSPIGTIPKVFPTGTDSKVSPTGTDPKVSPTGTIPEVSPTGIHPKVSPTGGTDPTLPDVPGAASKPWPIRNTLARGVFFTPHWPPGSMSPRGVPKLPKNLRRWESTGSPSNMELLLGSKVTQEAKRNIWRWR</sequence>
<feature type="compositionally biased region" description="Polar residues" evidence="1">
    <location>
        <begin position="48"/>
        <end position="57"/>
    </location>
</feature>